<keyword evidence="2" id="KW-1185">Reference proteome</keyword>
<reference evidence="1 2" key="1">
    <citation type="submission" date="2023-08" db="EMBL/GenBank/DDBJ databases">
        <title>Implementing the SeqCode for naming new Mesorhizobium species isolated from Vachellia karroo root nodules.</title>
        <authorList>
            <person name="Van Lill M."/>
        </authorList>
    </citation>
    <scope>NUCLEOTIDE SEQUENCE [LARGE SCALE GENOMIC DNA]</scope>
    <source>
        <strain evidence="1 2">VK23A</strain>
    </source>
</reference>
<organism evidence="1 2">
    <name type="scientific">Mesorhizobium dulcispinae</name>
    <dbReference type="NCBI Taxonomy" id="3072316"/>
    <lineage>
        <taxon>Bacteria</taxon>
        <taxon>Pseudomonadati</taxon>
        <taxon>Pseudomonadota</taxon>
        <taxon>Alphaproteobacteria</taxon>
        <taxon>Hyphomicrobiales</taxon>
        <taxon>Phyllobacteriaceae</taxon>
        <taxon>Mesorhizobium</taxon>
    </lineage>
</organism>
<sequence>MNLARALRASVRAVCLVGCLLLVGCFDMRQDLEFRSDGTATAKMRIAVDAALLAMAKQSESKWCDASKLSSSSGVAGTAEQSTEGGDEVCSLTFSGKIDDLIAALSKASFGDGKKQGVQLNRLGENYEFVVDFPSFKSAGSQANDPMAKGMQALLLAKMSGRSLAWTVTAPRIIETSGKISDDGRTATYSRPLASAFSSDDPTIFRAVVSLEPPGMFERFLSWFR</sequence>
<protein>
    <recommendedName>
        <fullName evidence="3">Lipoprotein</fullName>
    </recommendedName>
</protein>
<comment type="caution">
    <text evidence="1">The sequence shown here is derived from an EMBL/GenBank/DDBJ whole genome shotgun (WGS) entry which is preliminary data.</text>
</comment>
<gene>
    <name evidence="1" type="ORF">RFM27_05310</name>
</gene>
<dbReference type="Proteomes" id="UP001271780">
    <property type="component" value="Unassembled WGS sequence"/>
</dbReference>
<dbReference type="RefSeq" id="WP_320315969.1">
    <property type="nucleotide sequence ID" value="NZ_JAVIIX010000003.1"/>
</dbReference>
<evidence type="ECO:0000313" key="2">
    <source>
        <dbReference type="Proteomes" id="UP001271780"/>
    </source>
</evidence>
<accession>A0ABU4XAF6</accession>
<name>A0ABU4XAF6_9HYPH</name>
<dbReference type="EMBL" id="JAVIIZ010000002">
    <property type="protein sequence ID" value="MDX8471483.1"/>
    <property type="molecule type" value="Genomic_DNA"/>
</dbReference>
<evidence type="ECO:0008006" key="3">
    <source>
        <dbReference type="Google" id="ProtNLM"/>
    </source>
</evidence>
<dbReference type="PROSITE" id="PS51257">
    <property type="entry name" value="PROKAR_LIPOPROTEIN"/>
    <property type="match status" value="1"/>
</dbReference>
<evidence type="ECO:0000313" key="1">
    <source>
        <dbReference type="EMBL" id="MDX8471483.1"/>
    </source>
</evidence>
<proteinExistence type="predicted"/>